<evidence type="ECO:0000259" key="15">
    <source>
        <dbReference type="Pfam" id="PF04261"/>
    </source>
</evidence>
<evidence type="ECO:0000256" key="11">
    <source>
        <dbReference type="ARBA" id="ARBA00033775"/>
    </source>
</evidence>
<evidence type="ECO:0000256" key="14">
    <source>
        <dbReference type="SAM" id="MobiDB-lite"/>
    </source>
</evidence>
<dbReference type="GO" id="GO:0004601">
    <property type="term" value="F:peroxidase activity"/>
    <property type="evidence" value="ECO:0007669"/>
    <property type="project" value="UniProtKB-KW"/>
</dbReference>
<dbReference type="Pfam" id="PF20628">
    <property type="entry name" value="Dyp_perox_C"/>
    <property type="match status" value="1"/>
</dbReference>
<evidence type="ECO:0000259" key="16">
    <source>
        <dbReference type="Pfam" id="PF20628"/>
    </source>
</evidence>
<feature type="region of interest" description="Disordered" evidence="14">
    <location>
        <begin position="316"/>
        <end position="337"/>
    </location>
</feature>
<dbReference type="InterPro" id="IPR006311">
    <property type="entry name" value="TAT_signal"/>
</dbReference>
<keyword evidence="5" id="KW-0732">Signal</keyword>
<keyword evidence="4 13" id="KW-0479">Metal-binding</keyword>
<keyword evidence="18" id="KW-1185">Reference proteome</keyword>
<feature type="region of interest" description="Disordered" evidence="14">
    <location>
        <begin position="1"/>
        <end position="26"/>
    </location>
</feature>
<dbReference type="PANTHER" id="PTHR30521:SF4">
    <property type="entry name" value="DEFERROCHELATASE"/>
    <property type="match status" value="1"/>
</dbReference>
<evidence type="ECO:0000256" key="13">
    <source>
        <dbReference type="RuleBase" id="RU365017"/>
    </source>
</evidence>
<sequence length="440" mass="46077">MSDLTGDGTAGVDGGGARGWGSPERGRRLDRRSLLRGSALAAAAATAGGGATAAAGTAVAQAPAAAVPTGATVRPARFVAFHGTHQAGILLPAQAYSVTAAFDVTARSRGELTDLLRALTDRTRLLATGGVPPNDGISAPPADSGVLGPTLTGTGLTVTVGVGASLFDGRFGLGPARPRRLTTMPTFPNDSLDRAQCDGDLVVQICADAPDSPLHAIRDLTRHTRGGMQARWRVDGFLSPPRPDGAPRNLMGFKDGTANPAVATPAVADRLLWAARDEPAWATGGSYLVVRLIRMLVEFWDRVTISEQERMIGRRRDSGAPLSGTVEADTPSYSDDATGGKIPLDAHIRLANPRTPETAASVPLRRGYNYDRGLDSNGNLDMGLVFTAFQQDLERQFAAVQGRLADEPLTDYIVPFGGGYFFALPGVRDGADWFGRALLA</sequence>
<dbReference type="InterPro" id="IPR011008">
    <property type="entry name" value="Dimeric_a/b-barrel"/>
</dbReference>
<name>E3JBC5_PSEI1</name>
<dbReference type="GO" id="GO:0004325">
    <property type="term" value="F:ferrochelatase activity"/>
    <property type="evidence" value="ECO:0007669"/>
    <property type="project" value="UniProtKB-EC"/>
</dbReference>
<dbReference type="InterPro" id="IPR006314">
    <property type="entry name" value="Dyp_peroxidase"/>
</dbReference>
<comment type="function">
    <text evidence="13">Involved in the recovery of exogenous heme iron. Extracts iron from heme while preserving the protoporphyrin ring intact.</text>
</comment>
<evidence type="ECO:0000256" key="7">
    <source>
        <dbReference type="ARBA" id="ARBA00023004"/>
    </source>
</evidence>
<protein>
    <recommendedName>
        <fullName evidence="10 13">Deferrochelatase</fullName>
        <ecNumber evidence="13">1.11.1.-</ecNumber>
    </recommendedName>
    <alternativeName>
        <fullName evidence="11 13">Peroxidase EfeB</fullName>
    </alternativeName>
</protein>
<keyword evidence="8" id="KW-0456">Lyase</keyword>
<reference evidence="17 18" key="1">
    <citation type="submission" date="2010-10" db="EMBL/GenBank/DDBJ databases">
        <title>Complete sequence of Frankia sp. EuI1c.</title>
        <authorList>
            <consortium name="US DOE Joint Genome Institute"/>
            <person name="Lucas S."/>
            <person name="Copeland A."/>
            <person name="Lapidus A."/>
            <person name="Cheng J.-F."/>
            <person name="Bruce D."/>
            <person name="Goodwin L."/>
            <person name="Pitluck S."/>
            <person name="Chertkov O."/>
            <person name="Detter J.C."/>
            <person name="Han C."/>
            <person name="Tapia R."/>
            <person name="Land M."/>
            <person name="Hauser L."/>
            <person name="Jeffries C."/>
            <person name="Kyrpides N."/>
            <person name="Ivanova N."/>
            <person name="Mikhailova N."/>
            <person name="Beauchemin N."/>
            <person name="Sen A."/>
            <person name="Sur S.A."/>
            <person name="Gtari M."/>
            <person name="Wall L."/>
            <person name="Tisa L."/>
            <person name="Woyke T."/>
        </authorList>
    </citation>
    <scope>NUCLEOTIDE SEQUENCE [LARGE SCALE GENOMIC DNA]</scope>
    <source>
        <strain evidence="18">DSM 45817 / CECT 9037 / EuI1c</strain>
    </source>
</reference>
<evidence type="ECO:0000256" key="2">
    <source>
        <dbReference type="ARBA" id="ARBA00022559"/>
    </source>
</evidence>
<dbReference type="GO" id="GO:0020037">
    <property type="term" value="F:heme binding"/>
    <property type="evidence" value="ECO:0007669"/>
    <property type="project" value="InterPro"/>
</dbReference>
<evidence type="ECO:0000256" key="5">
    <source>
        <dbReference type="ARBA" id="ARBA00022729"/>
    </source>
</evidence>
<dbReference type="EMBL" id="CP002299">
    <property type="protein sequence ID" value="ADP78655.1"/>
    <property type="molecule type" value="Genomic_DNA"/>
</dbReference>
<dbReference type="AlphaFoldDB" id="E3JBC5"/>
<dbReference type="GO" id="GO:0033212">
    <property type="term" value="P:iron import into cell"/>
    <property type="evidence" value="ECO:0007669"/>
    <property type="project" value="InterPro"/>
</dbReference>
<dbReference type="STRING" id="298654.FraEuI1c_0577"/>
<proteinExistence type="inferred from homology"/>
<dbReference type="Proteomes" id="UP000002484">
    <property type="component" value="Chromosome"/>
</dbReference>
<dbReference type="NCBIfam" id="TIGR01413">
    <property type="entry name" value="Dyp_perox_fam"/>
    <property type="match status" value="1"/>
</dbReference>
<dbReference type="InterPro" id="IPR006313">
    <property type="entry name" value="EfeB/EfeN"/>
</dbReference>
<feature type="domain" description="Dyp-type peroxidase N-terminal" evidence="15">
    <location>
        <begin position="86"/>
        <end position="237"/>
    </location>
</feature>
<evidence type="ECO:0000313" key="17">
    <source>
        <dbReference type="EMBL" id="ADP78655.1"/>
    </source>
</evidence>
<dbReference type="SUPFAM" id="SSF54909">
    <property type="entry name" value="Dimeric alpha+beta barrel"/>
    <property type="match status" value="1"/>
</dbReference>
<dbReference type="PROSITE" id="PS51404">
    <property type="entry name" value="DYP_PEROXIDASE"/>
    <property type="match status" value="1"/>
</dbReference>
<feature type="compositionally biased region" description="Gly residues" evidence="14">
    <location>
        <begin position="8"/>
        <end position="19"/>
    </location>
</feature>
<evidence type="ECO:0000313" key="18">
    <source>
        <dbReference type="Proteomes" id="UP000002484"/>
    </source>
</evidence>
<keyword evidence="3 13" id="KW-0349">Heme</keyword>
<comment type="catalytic activity">
    <reaction evidence="12">
        <text>heme b + 2 H(+) = protoporphyrin IX + Fe(2+)</text>
        <dbReference type="Rhea" id="RHEA:22584"/>
        <dbReference type="ChEBI" id="CHEBI:15378"/>
        <dbReference type="ChEBI" id="CHEBI:29033"/>
        <dbReference type="ChEBI" id="CHEBI:57306"/>
        <dbReference type="ChEBI" id="CHEBI:60344"/>
        <dbReference type="EC" id="4.98.1.1"/>
    </reaction>
    <physiologicalReaction direction="left-to-right" evidence="12">
        <dbReference type="Rhea" id="RHEA:22585"/>
    </physiologicalReaction>
</comment>
<evidence type="ECO:0000256" key="8">
    <source>
        <dbReference type="ARBA" id="ARBA00023239"/>
    </source>
</evidence>
<dbReference type="Pfam" id="PF04261">
    <property type="entry name" value="Dyp_perox_N"/>
    <property type="match status" value="1"/>
</dbReference>
<evidence type="ECO:0000256" key="1">
    <source>
        <dbReference type="ARBA" id="ARBA00004196"/>
    </source>
</evidence>
<accession>E3JBC5</accession>
<dbReference type="PROSITE" id="PS51318">
    <property type="entry name" value="TAT"/>
    <property type="match status" value="1"/>
</dbReference>
<gene>
    <name evidence="17" type="ordered locus">FraEuI1c_0577</name>
</gene>
<comment type="similarity">
    <text evidence="9 13">Belongs to the DyP-type peroxidase family.</text>
</comment>
<evidence type="ECO:0000256" key="9">
    <source>
        <dbReference type="ARBA" id="ARBA00025737"/>
    </source>
</evidence>
<dbReference type="GO" id="GO:0030313">
    <property type="term" value="C:cell envelope"/>
    <property type="evidence" value="ECO:0007669"/>
    <property type="project" value="UniProtKB-SubCell"/>
</dbReference>
<dbReference type="InterPro" id="IPR048328">
    <property type="entry name" value="Dyp_perox_C"/>
</dbReference>
<keyword evidence="2 13" id="KW-0575">Peroxidase</keyword>
<dbReference type="PANTHER" id="PTHR30521">
    <property type="entry name" value="DEFERROCHELATASE/PEROXIDASE"/>
    <property type="match status" value="1"/>
</dbReference>
<dbReference type="InParanoid" id="E3JBC5"/>
<dbReference type="HOGENOM" id="CLU_039488_0_0_11"/>
<comment type="subcellular location">
    <subcellularLocation>
        <location evidence="1">Cell envelope</location>
    </subcellularLocation>
</comment>
<dbReference type="EC" id="1.11.1.-" evidence="13"/>
<evidence type="ECO:0000256" key="6">
    <source>
        <dbReference type="ARBA" id="ARBA00023002"/>
    </source>
</evidence>
<dbReference type="GO" id="GO:0005829">
    <property type="term" value="C:cytosol"/>
    <property type="evidence" value="ECO:0007669"/>
    <property type="project" value="TreeGrafter"/>
</dbReference>
<dbReference type="eggNOG" id="COG2837">
    <property type="taxonomic scope" value="Bacteria"/>
</dbReference>
<comment type="cofactor">
    <cofactor evidence="13">
        <name>heme b</name>
        <dbReference type="ChEBI" id="CHEBI:60344"/>
    </cofactor>
    <text evidence="13">Binds 1 heme b (iron(II)-protoporphyrin IX) group non-covalently per subunit.</text>
</comment>
<evidence type="ECO:0000256" key="12">
    <source>
        <dbReference type="ARBA" id="ARBA00048856"/>
    </source>
</evidence>
<evidence type="ECO:0000256" key="10">
    <source>
        <dbReference type="ARBA" id="ARBA00033771"/>
    </source>
</evidence>
<keyword evidence="6 13" id="KW-0560">Oxidoreductase</keyword>
<evidence type="ECO:0000256" key="3">
    <source>
        <dbReference type="ARBA" id="ARBA00022617"/>
    </source>
</evidence>
<evidence type="ECO:0000256" key="4">
    <source>
        <dbReference type="ARBA" id="ARBA00022723"/>
    </source>
</evidence>
<keyword evidence="7 13" id="KW-0408">Iron</keyword>
<organism evidence="17 18">
    <name type="scientific">Pseudofrankia inefficax (strain DSM 45817 / CECT 9037 / DDB 130130 / EuI1c)</name>
    <name type="common">Frankia inefficax</name>
    <dbReference type="NCBI Taxonomy" id="298654"/>
    <lineage>
        <taxon>Bacteria</taxon>
        <taxon>Bacillati</taxon>
        <taxon>Actinomycetota</taxon>
        <taxon>Actinomycetes</taxon>
        <taxon>Frankiales</taxon>
        <taxon>Frankiaceae</taxon>
        <taxon>Pseudofrankia</taxon>
    </lineage>
</organism>
<dbReference type="KEGG" id="fri:FraEuI1c_0577"/>
<feature type="domain" description="Dyp-type peroxidase C-terminal" evidence="16">
    <location>
        <begin position="247"/>
        <end position="427"/>
    </location>
</feature>
<dbReference type="GO" id="GO:0046872">
    <property type="term" value="F:metal ion binding"/>
    <property type="evidence" value="ECO:0007669"/>
    <property type="project" value="UniProtKB-KW"/>
</dbReference>
<dbReference type="NCBIfam" id="TIGR01412">
    <property type="entry name" value="tat_substr_1"/>
    <property type="match status" value="1"/>
</dbReference>
<dbReference type="InterPro" id="IPR048327">
    <property type="entry name" value="Dyp_perox_N"/>
</dbReference>